<dbReference type="STRING" id="1230338.MOMA_04805"/>
<keyword evidence="6" id="KW-0500">Molybdenum</keyword>
<evidence type="ECO:0000256" key="3">
    <source>
        <dbReference type="ARBA" id="ARBA00010763"/>
    </source>
</evidence>
<keyword evidence="6" id="KW-0460">Magnesium</keyword>
<feature type="domain" description="MoaB/Mog" evidence="7">
    <location>
        <begin position="239"/>
        <end position="381"/>
    </location>
</feature>
<evidence type="ECO:0000259" key="7">
    <source>
        <dbReference type="SMART" id="SM00852"/>
    </source>
</evidence>
<dbReference type="InterPro" id="IPR008284">
    <property type="entry name" value="MoCF_biosynth_CS"/>
</dbReference>
<keyword evidence="4 6" id="KW-0501">Molybdenum cofactor biosynthesis</keyword>
<dbReference type="UniPathway" id="UPA00344"/>
<dbReference type="GO" id="GO:0006777">
    <property type="term" value="P:Mo-molybdopterin cofactor biosynthetic process"/>
    <property type="evidence" value="ECO:0007669"/>
    <property type="project" value="UniProtKB-UniRule"/>
</dbReference>
<evidence type="ECO:0000256" key="6">
    <source>
        <dbReference type="RuleBase" id="RU365090"/>
    </source>
</evidence>
<comment type="catalytic activity">
    <reaction evidence="5">
        <text>adenylyl-molybdopterin + molybdate = Mo-molybdopterin + AMP + H(+)</text>
        <dbReference type="Rhea" id="RHEA:35047"/>
        <dbReference type="ChEBI" id="CHEBI:15378"/>
        <dbReference type="ChEBI" id="CHEBI:36264"/>
        <dbReference type="ChEBI" id="CHEBI:62727"/>
        <dbReference type="ChEBI" id="CHEBI:71302"/>
        <dbReference type="ChEBI" id="CHEBI:456215"/>
        <dbReference type="EC" id="2.10.1.1"/>
    </reaction>
</comment>
<dbReference type="SUPFAM" id="SSF63867">
    <property type="entry name" value="MoeA C-terminal domain-like"/>
    <property type="match status" value="1"/>
</dbReference>
<dbReference type="GO" id="GO:0046872">
    <property type="term" value="F:metal ion binding"/>
    <property type="evidence" value="ECO:0007669"/>
    <property type="project" value="UniProtKB-UniRule"/>
</dbReference>
<dbReference type="Gene3D" id="2.40.340.10">
    <property type="entry name" value="MoeA, C-terminal, domain IV"/>
    <property type="match status" value="1"/>
</dbReference>
<dbReference type="GO" id="GO:0061599">
    <property type="term" value="F:molybdopterin molybdotransferase activity"/>
    <property type="evidence" value="ECO:0007669"/>
    <property type="project" value="UniProtKB-UniRule"/>
</dbReference>
<dbReference type="PROSITE" id="PS01079">
    <property type="entry name" value="MOCF_BIOSYNTHESIS_2"/>
    <property type="match status" value="1"/>
</dbReference>
<dbReference type="EC" id="2.10.1.1" evidence="6"/>
<dbReference type="Pfam" id="PF00994">
    <property type="entry name" value="MoCF_biosynth"/>
    <property type="match status" value="1"/>
</dbReference>
<dbReference type="Gene3D" id="3.90.105.10">
    <property type="entry name" value="Molybdopterin biosynthesis moea protein, domain 2"/>
    <property type="match status" value="1"/>
</dbReference>
<dbReference type="Gene3D" id="3.40.980.10">
    <property type="entry name" value="MoaB/Mog-like domain"/>
    <property type="match status" value="1"/>
</dbReference>
<dbReference type="eggNOG" id="COG0303">
    <property type="taxonomic scope" value="Bacteria"/>
</dbReference>
<dbReference type="InterPro" id="IPR036135">
    <property type="entry name" value="MoeA_linker/N_sf"/>
</dbReference>
<dbReference type="Pfam" id="PF03454">
    <property type="entry name" value="MoeA_C"/>
    <property type="match status" value="1"/>
</dbReference>
<dbReference type="InterPro" id="IPR005110">
    <property type="entry name" value="MoeA_linker/N"/>
</dbReference>
<keyword evidence="6" id="KW-0808">Transferase</keyword>
<dbReference type="Gene3D" id="2.170.190.11">
    <property type="entry name" value="Molybdopterin biosynthesis moea protein, domain 3"/>
    <property type="match status" value="1"/>
</dbReference>
<dbReference type="CDD" id="cd00887">
    <property type="entry name" value="MoeA"/>
    <property type="match status" value="1"/>
</dbReference>
<dbReference type="SUPFAM" id="SSF63882">
    <property type="entry name" value="MoeA N-terminal region -like"/>
    <property type="match status" value="1"/>
</dbReference>
<dbReference type="PATRIC" id="fig|1230338.3.peg.1039"/>
<dbReference type="NCBIfam" id="TIGR00177">
    <property type="entry name" value="molyb_syn"/>
    <property type="match status" value="1"/>
</dbReference>
<comment type="cofactor">
    <cofactor evidence="6">
        <name>Mg(2+)</name>
        <dbReference type="ChEBI" id="CHEBI:18420"/>
    </cofactor>
</comment>
<dbReference type="Pfam" id="PF03453">
    <property type="entry name" value="MoeA_N"/>
    <property type="match status" value="1"/>
</dbReference>
<dbReference type="SUPFAM" id="SSF53218">
    <property type="entry name" value="Molybdenum cofactor biosynthesis proteins"/>
    <property type="match status" value="1"/>
</dbReference>
<keyword evidence="6" id="KW-0479">Metal-binding</keyword>
<keyword evidence="9" id="KW-1185">Reference proteome</keyword>
<evidence type="ECO:0000256" key="4">
    <source>
        <dbReference type="ARBA" id="ARBA00023150"/>
    </source>
</evidence>
<dbReference type="InterPro" id="IPR038987">
    <property type="entry name" value="MoeA-like"/>
</dbReference>
<evidence type="ECO:0000256" key="5">
    <source>
        <dbReference type="ARBA" id="ARBA00047317"/>
    </source>
</evidence>
<dbReference type="Proteomes" id="UP000023795">
    <property type="component" value="Unassembled WGS sequence"/>
</dbReference>
<organism evidence="8 9">
    <name type="scientific">Moraxella macacae 0408225</name>
    <dbReference type="NCBI Taxonomy" id="1230338"/>
    <lineage>
        <taxon>Bacteria</taxon>
        <taxon>Pseudomonadati</taxon>
        <taxon>Pseudomonadota</taxon>
        <taxon>Gammaproteobacteria</taxon>
        <taxon>Moraxellales</taxon>
        <taxon>Moraxellaceae</taxon>
        <taxon>Moraxella</taxon>
    </lineage>
</organism>
<evidence type="ECO:0000313" key="9">
    <source>
        <dbReference type="Proteomes" id="UP000023795"/>
    </source>
</evidence>
<proteinExistence type="inferred from homology"/>
<comment type="pathway">
    <text evidence="2 6">Cofactor biosynthesis; molybdopterin biosynthesis.</text>
</comment>
<dbReference type="SMART" id="SM00852">
    <property type="entry name" value="MoCF_biosynth"/>
    <property type="match status" value="1"/>
</dbReference>
<name>L2F9X6_9GAMM</name>
<accession>L2F9X6</accession>
<dbReference type="InterPro" id="IPR036688">
    <property type="entry name" value="MoeA_C_domain_IV_sf"/>
</dbReference>
<dbReference type="PANTHER" id="PTHR10192">
    <property type="entry name" value="MOLYBDOPTERIN BIOSYNTHESIS PROTEIN"/>
    <property type="match status" value="1"/>
</dbReference>
<comment type="similarity">
    <text evidence="3 6">Belongs to the MoeA family.</text>
</comment>
<reference evidence="8 9" key="1">
    <citation type="journal article" date="2013" name="Genome Announc.">
        <title>Genome Sequence of Moraxella macacae 0408225, a Novel Bacterial Species Isolated from a Cynomolgus Macaque with Epistaxis.</title>
        <authorList>
            <person name="Ladner J.T."/>
            <person name="Whitehouse C.A."/>
            <person name="Koroleva G.I."/>
            <person name="Palacios G.F."/>
        </authorList>
    </citation>
    <scope>NUCLEOTIDE SEQUENCE [LARGE SCALE GENOMIC DNA]</scope>
    <source>
        <strain evidence="8 9">0408225</strain>
    </source>
</reference>
<dbReference type="EMBL" id="ANIN01000001">
    <property type="protein sequence ID" value="ELA09695.1"/>
    <property type="molecule type" value="Genomic_DNA"/>
</dbReference>
<dbReference type="InterPro" id="IPR001453">
    <property type="entry name" value="MoaB/Mog_dom"/>
</dbReference>
<sequence length="474" mass="52483">MDFLANIDYFSNDFTIHEFTIHEFTIHEFTTSDFTTTKFTTKGQKMITVSELKAAIFHRCEIYNQNFPIAKREWIKLPTLQAVNHIVANDVASSLDLPRQNLSAMDGFALCKGADLAENSVFDVIGESCAGSPFLGECVANQAVRIFTGAVVPTDCDTVVMQEDTDFAPMNHKIDKTKPYTITLTKPANLGANIRKQGEEIVQNETVLEAGKRLNPSDISLLANLGISSVTVVKPLTVGILATGDELVNIGEPLKHLAQIYNSNTPTLKTLLSYLPIKIHDYDIIPDDLEKTTQAVKLAIHECDVIISSAGVSVGDYDFLTTVVDNLGKINHYKVLMKPGKPFVFGEFNTDSKQVLYFGLPGNPLSTVVGCLQFVRPALWQLTGCKDDDLPKTLQLSAVCQKQIIKKGRRQEFQRAYFSQNAHAEFVVTPFDPQDSHRVKQLTKANCLLILPAECTGVNVGDKVMIEVFDWNFG</sequence>
<dbReference type="InterPro" id="IPR005111">
    <property type="entry name" value="MoeA_C_domain_IV"/>
</dbReference>
<comment type="function">
    <text evidence="1 6">Catalyzes the insertion of molybdate into adenylated molybdopterin with the concomitant release of AMP.</text>
</comment>
<comment type="caution">
    <text evidence="8">The sequence shown here is derived from an EMBL/GenBank/DDBJ whole genome shotgun (WGS) entry which is preliminary data.</text>
</comment>
<dbReference type="PANTHER" id="PTHR10192:SF5">
    <property type="entry name" value="GEPHYRIN"/>
    <property type="match status" value="1"/>
</dbReference>
<dbReference type="InterPro" id="IPR036425">
    <property type="entry name" value="MoaB/Mog-like_dom_sf"/>
</dbReference>
<dbReference type="GO" id="GO:0005829">
    <property type="term" value="C:cytosol"/>
    <property type="evidence" value="ECO:0007669"/>
    <property type="project" value="TreeGrafter"/>
</dbReference>
<evidence type="ECO:0000256" key="2">
    <source>
        <dbReference type="ARBA" id="ARBA00005046"/>
    </source>
</evidence>
<evidence type="ECO:0000256" key="1">
    <source>
        <dbReference type="ARBA" id="ARBA00002901"/>
    </source>
</evidence>
<dbReference type="AlphaFoldDB" id="L2F9X6"/>
<protein>
    <recommendedName>
        <fullName evidence="6">Molybdopterin molybdenumtransferase</fullName>
        <ecNumber evidence="6">2.10.1.1</ecNumber>
    </recommendedName>
</protein>
<evidence type="ECO:0000313" key="8">
    <source>
        <dbReference type="EMBL" id="ELA09695.1"/>
    </source>
</evidence>
<gene>
    <name evidence="8" type="ORF">MOMA_04805</name>
</gene>